<organism evidence="2 3">
    <name type="scientific">Micromonospora parastrephiae</name>
    <dbReference type="NCBI Taxonomy" id="2806101"/>
    <lineage>
        <taxon>Bacteria</taxon>
        <taxon>Bacillati</taxon>
        <taxon>Actinomycetota</taxon>
        <taxon>Actinomycetes</taxon>
        <taxon>Micromonosporales</taxon>
        <taxon>Micromonosporaceae</taxon>
        <taxon>Micromonospora</taxon>
    </lineage>
</organism>
<reference evidence="2 3" key="1">
    <citation type="submission" date="2021-01" db="EMBL/GenBank/DDBJ databases">
        <title>Draft genome sequence of Micromonospora sp. strain STR1_7.</title>
        <authorList>
            <person name="Karlyshev A."/>
            <person name="Jawad R."/>
        </authorList>
    </citation>
    <scope>NUCLEOTIDE SEQUENCE [LARGE SCALE GENOMIC DNA]</scope>
    <source>
        <strain evidence="2 3">STR1-7</strain>
    </source>
</reference>
<evidence type="ECO:0000313" key="2">
    <source>
        <dbReference type="EMBL" id="MBM0235672.1"/>
    </source>
</evidence>
<gene>
    <name evidence="2" type="ORF">JNW91_30245</name>
</gene>
<proteinExistence type="predicted"/>
<comment type="caution">
    <text evidence="2">The sequence shown here is derived from an EMBL/GenBank/DDBJ whole genome shotgun (WGS) entry which is preliminary data.</text>
</comment>
<name>A0ABS1Y2F1_9ACTN</name>
<keyword evidence="3" id="KW-1185">Reference proteome</keyword>
<accession>A0ABS1Y2F1</accession>
<sequence>MSTTAHTTAHDIERQVVQDLVADLASRITSQTARDSASTSGKRIHLRQLTALVVIRAAAEELANTAASEAARCGANYPEIGEASGMTRQAARVRWPGLVDRTRTVRKPSMNATEGGNSMAGREDS</sequence>
<feature type="region of interest" description="Disordered" evidence="1">
    <location>
        <begin position="102"/>
        <end position="125"/>
    </location>
</feature>
<protein>
    <submittedName>
        <fullName evidence="2">Uncharacterized protein</fullName>
    </submittedName>
</protein>
<dbReference type="Proteomes" id="UP000601027">
    <property type="component" value="Unassembled WGS sequence"/>
</dbReference>
<dbReference type="EMBL" id="JAEVHM010000321">
    <property type="protein sequence ID" value="MBM0235672.1"/>
    <property type="molecule type" value="Genomic_DNA"/>
</dbReference>
<evidence type="ECO:0000256" key="1">
    <source>
        <dbReference type="SAM" id="MobiDB-lite"/>
    </source>
</evidence>
<dbReference type="RefSeq" id="WP_203178902.1">
    <property type="nucleotide sequence ID" value="NZ_JAEVHM010000321.1"/>
</dbReference>
<evidence type="ECO:0000313" key="3">
    <source>
        <dbReference type="Proteomes" id="UP000601027"/>
    </source>
</evidence>